<proteinExistence type="predicted"/>
<reference evidence="1 2" key="1">
    <citation type="submission" date="2015-07" db="EMBL/GenBank/DDBJ databases">
        <authorList>
            <person name="Kim K.M."/>
        </authorList>
    </citation>
    <scope>NUCLEOTIDE SEQUENCE [LARGE SCALE GENOMIC DNA]</scope>
    <source>
        <strain evidence="1 2">KCTC 12363</strain>
    </source>
</reference>
<dbReference type="AlphaFoldDB" id="A0A0H4PI67"/>
<accession>A0A0H4PI67</accession>
<sequence>MFNGLLKSYLNSDYVIGFLNAMTIVRCKTCPVFTESIAIARKSSCLEILAKHQYGEIENGNEVAIFEAI</sequence>
<name>A0A0H4PI67_9BACT</name>
<dbReference type="Proteomes" id="UP000036520">
    <property type="component" value="Chromosome"/>
</dbReference>
<dbReference type="EMBL" id="CP012040">
    <property type="protein sequence ID" value="AKP52578.1"/>
    <property type="molecule type" value="Genomic_DNA"/>
</dbReference>
<keyword evidence="2" id="KW-1185">Reference proteome</keyword>
<gene>
    <name evidence="1" type="ORF">CA2015_3180</name>
</gene>
<evidence type="ECO:0000313" key="2">
    <source>
        <dbReference type="Proteomes" id="UP000036520"/>
    </source>
</evidence>
<dbReference type="KEGG" id="camu:CA2015_3180"/>
<organism evidence="1 2">
    <name type="scientific">Cyclobacterium amurskyense</name>
    <dbReference type="NCBI Taxonomy" id="320787"/>
    <lineage>
        <taxon>Bacteria</taxon>
        <taxon>Pseudomonadati</taxon>
        <taxon>Bacteroidota</taxon>
        <taxon>Cytophagia</taxon>
        <taxon>Cytophagales</taxon>
        <taxon>Cyclobacteriaceae</taxon>
        <taxon>Cyclobacterium</taxon>
    </lineage>
</organism>
<evidence type="ECO:0000313" key="1">
    <source>
        <dbReference type="EMBL" id="AKP52578.1"/>
    </source>
</evidence>
<protein>
    <submittedName>
        <fullName evidence="1">Uncharacterized protein</fullName>
    </submittedName>
</protein>